<dbReference type="Gene3D" id="1.10.10.60">
    <property type="entry name" value="Homeodomain-like"/>
    <property type="match status" value="2"/>
</dbReference>
<reference evidence="5 6" key="1">
    <citation type="submission" date="2020-09" db="EMBL/GenBank/DDBJ databases">
        <title>Sphingomonas sp., a new species isolated from pork steak.</title>
        <authorList>
            <person name="Heidler von Heilborn D."/>
        </authorList>
    </citation>
    <scope>NUCLEOTIDE SEQUENCE [LARGE SCALE GENOMIC DNA]</scope>
    <source>
        <strain evidence="6">S8-3T</strain>
    </source>
</reference>
<dbReference type="InterPro" id="IPR053142">
    <property type="entry name" value="PchR_regulatory_protein"/>
</dbReference>
<feature type="domain" description="HTH araC/xylS-type" evidence="4">
    <location>
        <begin position="253"/>
        <end position="351"/>
    </location>
</feature>
<dbReference type="Pfam" id="PF12833">
    <property type="entry name" value="HTH_18"/>
    <property type="match status" value="1"/>
</dbReference>
<dbReference type="GO" id="GO:0003700">
    <property type="term" value="F:DNA-binding transcription factor activity"/>
    <property type="evidence" value="ECO:0007669"/>
    <property type="project" value="InterPro"/>
</dbReference>
<evidence type="ECO:0000313" key="6">
    <source>
        <dbReference type="Proteomes" id="UP000516148"/>
    </source>
</evidence>
<dbReference type="InterPro" id="IPR018062">
    <property type="entry name" value="HTH_AraC-typ_CS"/>
</dbReference>
<keyword evidence="1" id="KW-0805">Transcription regulation</keyword>
<dbReference type="AlphaFoldDB" id="A0A7H0LIS5"/>
<keyword evidence="6" id="KW-1185">Reference proteome</keyword>
<dbReference type="PANTHER" id="PTHR47893">
    <property type="entry name" value="REGULATORY PROTEIN PCHR"/>
    <property type="match status" value="1"/>
</dbReference>
<dbReference type="SUPFAM" id="SSF46689">
    <property type="entry name" value="Homeodomain-like"/>
    <property type="match status" value="1"/>
</dbReference>
<evidence type="ECO:0000256" key="1">
    <source>
        <dbReference type="ARBA" id="ARBA00023015"/>
    </source>
</evidence>
<dbReference type="RefSeq" id="WP_187761889.1">
    <property type="nucleotide sequence ID" value="NZ_CP061038.1"/>
</dbReference>
<dbReference type="GO" id="GO:0043565">
    <property type="term" value="F:sequence-specific DNA binding"/>
    <property type="evidence" value="ECO:0007669"/>
    <property type="project" value="InterPro"/>
</dbReference>
<evidence type="ECO:0000256" key="3">
    <source>
        <dbReference type="ARBA" id="ARBA00023163"/>
    </source>
</evidence>
<gene>
    <name evidence="5" type="ORF">H3Z74_23620</name>
</gene>
<proteinExistence type="predicted"/>
<evidence type="ECO:0000313" key="5">
    <source>
        <dbReference type="EMBL" id="QNQ09578.1"/>
    </source>
</evidence>
<dbReference type="InterPro" id="IPR009057">
    <property type="entry name" value="Homeodomain-like_sf"/>
</dbReference>
<dbReference type="Proteomes" id="UP000516148">
    <property type="component" value="Chromosome"/>
</dbReference>
<dbReference type="EMBL" id="CP061038">
    <property type="protein sequence ID" value="QNQ09578.1"/>
    <property type="molecule type" value="Genomic_DNA"/>
</dbReference>
<keyword evidence="3" id="KW-0804">Transcription</keyword>
<dbReference type="PROSITE" id="PS00041">
    <property type="entry name" value="HTH_ARAC_FAMILY_1"/>
    <property type="match status" value="1"/>
</dbReference>
<evidence type="ECO:0000256" key="2">
    <source>
        <dbReference type="ARBA" id="ARBA00023125"/>
    </source>
</evidence>
<evidence type="ECO:0000259" key="4">
    <source>
        <dbReference type="PROSITE" id="PS01124"/>
    </source>
</evidence>
<sequence>MPNPIYSRPELPTTRSLDEMLHQAEAHSEAPSLVTRTADGWSRSLSTGAGFRYDYDINIAQGGWEFHQLDAGISVAITDMVPVTTTIRRHLSTDCLVFTVMVDGSIPIRLSEGDDTASEMTTGFCTVYGLKQGDSLETHYESGRHLRWWSVFLDRKHFFRTMQLDDSDPPAGIADFIVRGSALPHRNVALSPSAVLVVRQVLEQPFQNGLRRAFLSAKAREFACHILTALSDREETNAQGDIGFSAADHEKIKAAWRLLRKTLDRPPNVREIAETVGLTRQRLQHGFRLVYGDTVGRVRDKLRMELALDLVCDSQASMIEITLETGYEHPASFTRAFKFTFGMSPIQMRRTAQDGLRMRIKGAREALRSH</sequence>
<organism evidence="5 6">
    <name type="scientific">Sphingomonas alpina</name>
    <dbReference type="NCBI Taxonomy" id="653931"/>
    <lineage>
        <taxon>Bacteria</taxon>
        <taxon>Pseudomonadati</taxon>
        <taxon>Pseudomonadota</taxon>
        <taxon>Alphaproteobacteria</taxon>
        <taxon>Sphingomonadales</taxon>
        <taxon>Sphingomonadaceae</taxon>
        <taxon>Sphingomonas</taxon>
    </lineage>
</organism>
<dbReference type="InterPro" id="IPR018060">
    <property type="entry name" value="HTH_AraC"/>
</dbReference>
<keyword evidence="2" id="KW-0238">DNA-binding</keyword>
<accession>A0A7H0LIS5</accession>
<name>A0A7H0LIS5_9SPHN</name>
<dbReference type="KEGG" id="spap:H3Z74_23620"/>
<dbReference type="PANTHER" id="PTHR47893:SF1">
    <property type="entry name" value="REGULATORY PROTEIN PCHR"/>
    <property type="match status" value="1"/>
</dbReference>
<protein>
    <submittedName>
        <fullName evidence="5">Helix-turn-helix transcriptional regulator</fullName>
    </submittedName>
</protein>
<dbReference type="SMART" id="SM00342">
    <property type="entry name" value="HTH_ARAC"/>
    <property type="match status" value="1"/>
</dbReference>
<dbReference type="PROSITE" id="PS01124">
    <property type="entry name" value="HTH_ARAC_FAMILY_2"/>
    <property type="match status" value="1"/>
</dbReference>